<evidence type="ECO:0000313" key="2">
    <source>
        <dbReference type="EMBL" id="CUO17293.1"/>
    </source>
</evidence>
<evidence type="ECO:0000259" key="1">
    <source>
        <dbReference type="PROSITE" id="PS51186"/>
    </source>
</evidence>
<dbReference type="Gene3D" id="3.40.630.30">
    <property type="match status" value="1"/>
</dbReference>
<dbReference type="Proteomes" id="UP000095594">
    <property type="component" value="Unassembled WGS sequence"/>
</dbReference>
<dbReference type="GO" id="GO:0016747">
    <property type="term" value="F:acyltransferase activity, transferring groups other than amino-acyl groups"/>
    <property type="evidence" value="ECO:0007669"/>
    <property type="project" value="InterPro"/>
</dbReference>
<dbReference type="InterPro" id="IPR000182">
    <property type="entry name" value="GNAT_dom"/>
</dbReference>
<protein>
    <submittedName>
        <fullName evidence="2">N-acetyltransferase GCN5</fullName>
    </submittedName>
</protein>
<proteinExistence type="predicted"/>
<accession>A0A174CVR1</accession>
<organism evidence="2 3">
    <name type="scientific">Clostridium disporicum</name>
    <dbReference type="NCBI Taxonomy" id="84024"/>
    <lineage>
        <taxon>Bacteria</taxon>
        <taxon>Bacillati</taxon>
        <taxon>Bacillota</taxon>
        <taxon>Clostridia</taxon>
        <taxon>Eubacteriales</taxon>
        <taxon>Clostridiaceae</taxon>
        <taxon>Clostridium</taxon>
    </lineage>
</organism>
<dbReference type="RefSeq" id="WP_055264600.1">
    <property type="nucleotide sequence ID" value="NZ_CABIXQ010000006.1"/>
</dbReference>
<dbReference type="AlphaFoldDB" id="A0A174CVR1"/>
<dbReference type="SUPFAM" id="SSF55729">
    <property type="entry name" value="Acyl-CoA N-acyltransferases (Nat)"/>
    <property type="match status" value="1"/>
</dbReference>
<dbReference type="InterPro" id="IPR016181">
    <property type="entry name" value="Acyl_CoA_acyltransferase"/>
</dbReference>
<dbReference type="Pfam" id="PF00583">
    <property type="entry name" value="Acetyltransf_1"/>
    <property type="match status" value="1"/>
</dbReference>
<dbReference type="PROSITE" id="PS51186">
    <property type="entry name" value="GNAT"/>
    <property type="match status" value="1"/>
</dbReference>
<sequence length="167" mass="19079">MILRKSDINDINSIMNIIKQAQEYFKLEGIDQWQNNYPNADTIHNDIENGESYVLVKDNNIIATTALSFNGEPTYNSIYEGSWINNGKYATIHRIAVDNNYKGLGVAREIIKQVEELSAKEDVHSIKADTHEDNLSMQKMLKKNGFQYCGVIYLEDGSKRVAFEKIL</sequence>
<dbReference type="OrthoDB" id="9796381at2"/>
<gene>
    <name evidence="2" type="ORF">ERS852471_01068</name>
</gene>
<name>A0A174CVR1_9CLOT</name>
<dbReference type="CDD" id="cd04301">
    <property type="entry name" value="NAT_SF"/>
    <property type="match status" value="1"/>
</dbReference>
<evidence type="ECO:0000313" key="3">
    <source>
        <dbReference type="Proteomes" id="UP000095594"/>
    </source>
</evidence>
<keyword evidence="2" id="KW-0808">Transferase</keyword>
<feature type="domain" description="N-acetyltransferase" evidence="1">
    <location>
        <begin position="1"/>
        <end position="167"/>
    </location>
</feature>
<reference evidence="2 3" key="1">
    <citation type="submission" date="2015-09" db="EMBL/GenBank/DDBJ databases">
        <authorList>
            <consortium name="Pathogen Informatics"/>
        </authorList>
    </citation>
    <scope>NUCLEOTIDE SEQUENCE [LARGE SCALE GENOMIC DNA]</scope>
    <source>
        <strain evidence="2 3">2789STDY5834856</strain>
    </source>
</reference>
<dbReference type="EMBL" id="CYZX01000006">
    <property type="protein sequence ID" value="CUO17293.1"/>
    <property type="molecule type" value="Genomic_DNA"/>
</dbReference>